<organism evidence="1 2">
    <name type="scientific">Hypoxylon rubiginosum</name>
    <dbReference type="NCBI Taxonomy" id="110542"/>
    <lineage>
        <taxon>Eukaryota</taxon>
        <taxon>Fungi</taxon>
        <taxon>Dikarya</taxon>
        <taxon>Ascomycota</taxon>
        <taxon>Pezizomycotina</taxon>
        <taxon>Sordariomycetes</taxon>
        <taxon>Xylariomycetidae</taxon>
        <taxon>Xylariales</taxon>
        <taxon>Hypoxylaceae</taxon>
        <taxon>Hypoxylon</taxon>
    </lineage>
</organism>
<proteinExistence type="predicted"/>
<reference evidence="1 2" key="1">
    <citation type="journal article" date="2022" name="New Phytol.">
        <title>Ecological generalism drives hyperdiversity of secondary metabolite gene clusters in xylarialean endophytes.</title>
        <authorList>
            <person name="Franco M.E.E."/>
            <person name="Wisecaver J.H."/>
            <person name="Arnold A.E."/>
            <person name="Ju Y.M."/>
            <person name="Slot J.C."/>
            <person name="Ahrendt S."/>
            <person name="Moore L.P."/>
            <person name="Eastman K.E."/>
            <person name="Scott K."/>
            <person name="Konkel Z."/>
            <person name="Mondo S.J."/>
            <person name="Kuo A."/>
            <person name="Hayes R.D."/>
            <person name="Haridas S."/>
            <person name="Andreopoulos B."/>
            <person name="Riley R."/>
            <person name="LaButti K."/>
            <person name="Pangilinan J."/>
            <person name="Lipzen A."/>
            <person name="Amirebrahimi M."/>
            <person name="Yan J."/>
            <person name="Adam C."/>
            <person name="Keymanesh K."/>
            <person name="Ng V."/>
            <person name="Louie K."/>
            <person name="Northen T."/>
            <person name="Drula E."/>
            <person name="Henrissat B."/>
            <person name="Hsieh H.M."/>
            <person name="Youens-Clark K."/>
            <person name="Lutzoni F."/>
            <person name="Miadlikowska J."/>
            <person name="Eastwood D.C."/>
            <person name="Hamelin R.C."/>
            <person name="Grigoriev I.V."/>
            <person name="U'Ren J.M."/>
        </authorList>
    </citation>
    <scope>NUCLEOTIDE SEQUENCE [LARGE SCALE GENOMIC DNA]</scope>
    <source>
        <strain evidence="1 2">CBS 119005</strain>
    </source>
</reference>
<dbReference type="EMBL" id="MU393475">
    <property type="protein sequence ID" value="KAI4865173.1"/>
    <property type="molecule type" value="Genomic_DNA"/>
</dbReference>
<evidence type="ECO:0000313" key="2">
    <source>
        <dbReference type="Proteomes" id="UP001497700"/>
    </source>
</evidence>
<name>A0ACB9Z112_9PEZI</name>
<keyword evidence="2" id="KW-1185">Reference proteome</keyword>
<sequence>MASKTKYGRVGKVNGNKLSRGQKQKSLAPLFLCSLLLWITVAVISIFVAAGCLYNNSLYIVQVHSNDTTPVQVQLGYFGTCVSTNTNADDIHSNTTKTACVQHLQYDDDEPLVSQFVEELSEKNEGTDFSAIGEPLGKILPIAELLRRKVFPAGVPISFLVIYLLSIMSFWILLASSNRSKTYKAVFAATALLNAYGLTIGFIVATTTWQACRGLIFPAQGDTGIIEPGVFVTENTALQNWQWAVVGLSVALQLCVAGLFVQRRAYGDEASLKPSINIKSYKLCC</sequence>
<accession>A0ACB9Z112</accession>
<protein>
    <submittedName>
        <fullName evidence="1">Uncharacterized protein</fullName>
    </submittedName>
</protein>
<evidence type="ECO:0000313" key="1">
    <source>
        <dbReference type="EMBL" id="KAI4865173.1"/>
    </source>
</evidence>
<gene>
    <name evidence="1" type="ORF">F4820DRAFT_420989</name>
</gene>
<comment type="caution">
    <text evidence="1">The sequence shown here is derived from an EMBL/GenBank/DDBJ whole genome shotgun (WGS) entry which is preliminary data.</text>
</comment>
<dbReference type="Proteomes" id="UP001497700">
    <property type="component" value="Unassembled WGS sequence"/>
</dbReference>